<evidence type="ECO:0000313" key="3">
    <source>
        <dbReference type="Proteomes" id="UP000186221"/>
    </source>
</evidence>
<organism evidence="2 3">
    <name type="scientific">Rhodobacter aestuarii</name>
    <dbReference type="NCBI Taxonomy" id="453582"/>
    <lineage>
        <taxon>Bacteria</taxon>
        <taxon>Pseudomonadati</taxon>
        <taxon>Pseudomonadota</taxon>
        <taxon>Alphaproteobacteria</taxon>
        <taxon>Rhodobacterales</taxon>
        <taxon>Rhodobacter group</taxon>
        <taxon>Rhodobacter</taxon>
    </lineage>
</organism>
<feature type="region of interest" description="Disordered" evidence="1">
    <location>
        <begin position="207"/>
        <end position="228"/>
    </location>
</feature>
<dbReference type="Proteomes" id="UP000186221">
    <property type="component" value="Unassembled WGS sequence"/>
</dbReference>
<reference evidence="3" key="1">
    <citation type="submission" date="2017-01" db="EMBL/GenBank/DDBJ databases">
        <authorList>
            <person name="Varghese N."/>
            <person name="Submissions S."/>
        </authorList>
    </citation>
    <scope>NUCLEOTIDE SEQUENCE [LARGE SCALE GENOMIC DNA]</scope>
    <source>
        <strain evidence="3">DSM 19945</strain>
    </source>
</reference>
<sequence>MFAPKGWISLREVYEYFVSAYSQKDKIGDFPFTGDECFQLTWFFAFEAEEVAVCTADGNALPVSRSLVTTENYFDHENEHIDLHLGTVGSGSIRGLEVFPGNYSVLTEYLKTTYGPFLDLPVIFRRSDFLDYLDDLEADHNSSDQHENSLPEIDQIDLSPRATCEKILKAWRNGEAATRETIRALVAPNHSVRKFQLAWELAREQAPEISRPGRKKQKTQRQCIETET</sequence>
<dbReference type="AlphaFoldDB" id="A0A1N7NLS8"/>
<dbReference type="EMBL" id="FTOG01000008">
    <property type="protein sequence ID" value="SIS99355.1"/>
    <property type="molecule type" value="Genomic_DNA"/>
</dbReference>
<name>A0A1N7NLS8_9RHOB</name>
<accession>A0A1N7NLS8</accession>
<evidence type="ECO:0000256" key="1">
    <source>
        <dbReference type="SAM" id="MobiDB-lite"/>
    </source>
</evidence>
<gene>
    <name evidence="2" type="ORF">SAMN05421580_1086</name>
</gene>
<dbReference type="RefSeq" id="WP_076485314.1">
    <property type="nucleotide sequence ID" value="NZ_FTOG01000008.1"/>
</dbReference>
<dbReference type="STRING" id="453582.SAMN05421580_1086"/>
<protein>
    <submittedName>
        <fullName evidence="2">Uncharacterized protein</fullName>
    </submittedName>
</protein>
<proteinExistence type="predicted"/>
<keyword evidence="3" id="KW-1185">Reference proteome</keyword>
<evidence type="ECO:0000313" key="2">
    <source>
        <dbReference type="EMBL" id="SIS99355.1"/>
    </source>
</evidence>